<dbReference type="EMBL" id="ABCC02000002">
    <property type="protein sequence ID" value="EDP19494.1"/>
    <property type="molecule type" value="Genomic_DNA"/>
</dbReference>
<organism evidence="1 2">
    <name type="scientific">Enterocloster bolteae (strain ATCC BAA-613 / DSM 15670 / CCUG 46953 / JCM 12243 / WAL 16351)</name>
    <name type="common">Clostridium bolteae</name>
    <dbReference type="NCBI Taxonomy" id="411902"/>
    <lineage>
        <taxon>Bacteria</taxon>
        <taxon>Bacillati</taxon>
        <taxon>Bacillota</taxon>
        <taxon>Clostridia</taxon>
        <taxon>Lachnospirales</taxon>
        <taxon>Lachnospiraceae</taxon>
        <taxon>Enterocloster</taxon>
    </lineage>
</organism>
<dbReference type="AlphaFoldDB" id="A8RH71"/>
<proteinExistence type="predicted"/>
<accession>A8RH71</accession>
<evidence type="ECO:0000313" key="1">
    <source>
        <dbReference type="EMBL" id="EDP19494.1"/>
    </source>
</evidence>
<dbReference type="HOGENOM" id="CLU_3134040_0_0_9"/>
<evidence type="ECO:0000313" key="2">
    <source>
        <dbReference type="Proteomes" id="UP000005396"/>
    </source>
</evidence>
<sequence>MKYISFDSQNQYIILGRNLQNIMTTRENLFELNTIQKDEMTIFTLKEYI</sequence>
<name>A8RH71_ENTBW</name>
<gene>
    <name evidence="1" type="ORF">CLOBOL_00331</name>
</gene>
<dbReference type="Proteomes" id="UP000005396">
    <property type="component" value="Unassembled WGS sequence"/>
</dbReference>
<protein>
    <submittedName>
        <fullName evidence="1">Uncharacterized protein</fullName>
    </submittedName>
</protein>
<comment type="caution">
    <text evidence="1">The sequence shown here is derived from an EMBL/GenBank/DDBJ whole genome shotgun (WGS) entry which is preliminary data.</text>
</comment>
<reference evidence="1 2" key="1">
    <citation type="submission" date="2007-08" db="EMBL/GenBank/DDBJ databases">
        <authorList>
            <person name="Fulton L."/>
            <person name="Clifton S."/>
            <person name="Fulton B."/>
            <person name="Xu J."/>
            <person name="Minx P."/>
            <person name="Pepin K.H."/>
            <person name="Johnson M."/>
            <person name="Thiruvilangam P."/>
            <person name="Bhonagiri V."/>
            <person name="Nash W.E."/>
            <person name="Mardis E.R."/>
            <person name="Wilson R.K."/>
        </authorList>
    </citation>
    <scope>NUCLEOTIDE SEQUENCE [LARGE SCALE GENOMIC DNA]</scope>
    <source>
        <strain evidence="2">ATCC BAA-613 / DSM 15670 / CCUG 46953 / JCM 12243 / WAL 16351</strain>
    </source>
</reference>
<dbReference type="PaxDb" id="411902-CLOBOL_00331"/>
<reference evidence="1 2" key="2">
    <citation type="submission" date="2007-09" db="EMBL/GenBank/DDBJ databases">
        <title>Draft genome sequence of Clostridium bolteae (ATCC BAA-613).</title>
        <authorList>
            <person name="Sudarsanam P."/>
            <person name="Ley R."/>
            <person name="Guruge J."/>
            <person name="Turnbaugh P.J."/>
            <person name="Mahowald M."/>
            <person name="Liep D."/>
            <person name="Gordon J."/>
        </authorList>
    </citation>
    <scope>NUCLEOTIDE SEQUENCE [LARGE SCALE GENOMIC DNA]</scope>
    <source>
        <strain evidence="2">ATCC BAA-613 / DSM 15670 / CCUG 46953 / JCM 12243 / WAL 16351</strain>
    </source>
</reference>